<feature type="region of interest" description="Disordered" evidence="1">
    <location>
        <begin position="415"/>
        <end position="464"/>
    </location>
</feature>
<reference evidence="3" key="1">
    <citation type="submission" date="2017-02" db="EMBL/GenBank/DDBJ databases">
        <authorList>
            <person name="Varghese N."/>
            <person name="Submissions S."/>
        </authorList>
    </citation>
    <scope>NUCLEOTIDE SEQUENCE [LARGE SCALE GENOMIC DNA]</scope>
    <source>
        <strain evidence="3">DSM 22270</strain>
    </source>
</reference>
<feature type="region of interest" description="Disordered" evidence="1">
    <location>
        <begin position="95"/>
        <end position="138"/>
    </location>
</feature>
<dbReference type="AlphaFoldDB" id="A0A1T5BKH7"/>
<dbReference type="Proteomes" id="UP000190897">
    <property type="component" value="Unassembled WGS sequence"/>
</dbReference>
<dbReference type="RefSeq" id="WP_082212999.1">
    <property type="nucleotide sequence ID" value="NZ_FUZA01000001.1"/>
</dbReference>
<organism evidence="2 3">
    <name type="scientific">Dyadobacter psychrophilus</name>
    <dbReference type="NCBI Taxonomy" id="651661"/>
    <lineage>
        <taxon>Bacteria</taxon>
        <taxon>Pseudomonadati</taxon>
        <taxon>Bacteroidota</taxon>
        <taxon>Cytophagia</taxon>
        <taxon>Cytophagales</taxon>
        <taxon>Spirosomataceae</taxon>
        <taxon>Dyadobacter</taxon>
    </lineage>
</organism>
<accession>A0A1T5BKH7</accession>
<name>A0A1T5BKH7_9BACT</name>
<evidence type="ECO:0000313" key="3">
    <source>
        <dbReference type="Proteomes" id="UP000190897"/>
    </source>
</evidence>
<evidence type="ECO:0000313" key="2">
    <source>
        <dbReference type="EMBL" id="SKB47557.1"/>
    </source>
</evidence>
<dbReference type="STRING" id="651661.SAMN05660293_00411"/>
<protein>
    <submittedName>
        <fullName evidence="2">Uncharacterized protein</fullName>
    </submittedName>
</protein>
<proteinExistence type="predicted"/>
<feature type="compositionally biased region" description="Acidic residues" evidence="1">
    <location>
        <begin position="436"/>
        <end position="448"/>
    </location>
</feature>
<evidence type="ECO:0000256" key="1">
    <source>
        <dbReference type="SAM" id="MobiDB-lite"/>
    </source>
</evidence>
<dbReference type="OrthoDB" id="919615at2"/>
<sequence length="464" mass="50575">MNNLDFEKTQIWAKNLAANPVPPAASIPKPSLNFQKPAFNIKKPVLRPLTKEEKITLAAGGALAIGLGAIVITSLSDEEKVDAAPIAPSIANLNAPKLDLDSPEPVVKPDAPEPAHHTTPPPRPPSRPHEPAREHSKPDGLHALIDIPETPEVATTPKDEQTFIDAFNAARKEVGPAGLFAWRDTYYSTFTDKEWESVAEDKKALWLDGAQPIIDPHVENVVQVAEPIAEQQNVIVAERGAVTWTGIDKDEDGQAEILMARINGQSPMVLMDTDGDGLLDTRYDYEASSGRTYASVIDPISMSAAEIAQLEIVPVGPDMGFFNQSTAGHSSESLPVSIVEYGDSYVVSLDSNNDNTVDAITYLTDDRGPIVGIDHDNDGQIETGYVYDSESGTINFQETAPMEEMTVGPPEYQLFSEAEHQEAQDTPDLSGNEELSMNEDEDVNDDFDSYYKNDQDQSDDYQNA</sequence>
<gene>
    <name evidence="2" type="ORF">SAMN05660293_00411</name>
</gene>
<keyword evidence="3" id="KW-1185">Reference proteome</keyword>
<feature type="compositionally biased region" description="Basic and acidic residues" evidence="1">
    <location>
        <begin position="127"/>
        <end position="138"/>
    </location>
</feature>
<dbReference type="EMBL" id="FUZA01000001">
    <property type="protein sequence ID" value="SKB47557.1"/>
    <property type="molecule type" value="Genomic_DNA"/>
</dbReference>